<dbReference type="Pfam" id="PF00335">
    <property type="entry name" value="Tetraspanin"/>
    <property type="match status" value="1"/>
</dbReference>
<evidence type="ECO:0000256" key="4">
    <source>
        <dbReference type="ARBA" id="ARBA00023136"/>
    </source>
</evidence>
<sequence length="626" mass="72808">MGHGGMNCQLKTVRLILIIINVIFFLIGATLFGEGIDLLITRRFHSFTEFLSNIENGKITKNIIFSNEILYIFKIIPGFIFIFTGFFGCSGAITQMQSLLFCYFSFVGIILIFQTIIILSLIAFRIYTKQQLISIVQLFIRDKYKGPLEKTFQLKSFLLDSMMYHFKCCGIGSKHDFNVTYAWNRTNPWWNTSMLIENRDFKYPLTCCPMNNTLNDILSCAMNGTYIHELSCYEKITDIFYSMKEIILFGTVFIIIIEMLALIFVLIIHNRNQTMMLYIFLFNLIISGLWCQDIERVIVEQGQPFSFDCQLDDLVYFGRKINEWSEIQENNENYLYLNINFNYITKDNILRVKSDSAQSKHIGFYACRKPTWISTSMNSIYQLILADVQSFYWNHICYAPSGSCQRIDDVYDENLSKFEVIDQTNVELFCCASVTGYKNVNVYMNPIGDIRGNVEINRKQEIDGSWVVCANQRTILKRTPYLNQQTLTCELLIDDRRHSILSSVIIIKDPIRTDPTFEHSFSKEGNQNDGYFNKYTSGIGRSRRRMTTEKKIAIIIGSILAGLFLLGLIIFVIVFIYRNKKIQKHYSSVRTSEPPRYLNERNINGEEPIYEEPTQLSVKTPVFMRC</sequence>
<feature type="transmembrane region" description="Helical" evidence="5">
    <location>
        <begin position="71"/>
        <end position="94"/>
    </location>
</feature>
<evidence type="ECO:0000256" key="2">
    <source>
        <dbReference type="ARBA" id="ARBA00022692"/>
    </source>
</evidence>
<feature type="transmembrane region" description="Helical" evidence="5">
    <location>
        <begin position="100"/>
        <end position="124"/>
    </location>
</feature>
<proteinExistence type="predicted"/>
<protein>
    <recommendedName>
        <fullName evidence="8">Tetraspanin</fullName>
    </recommendedName>
</protein>
<keyword evidence="3 5" id="KW-1133">Transmembrane helix</keyword>
<reference evidence="6" key="1">
    <citation type="submission" date="2021-02" db="EMBL/GenBank/DDBJ databases">
        <authorList>
            <person name="Nowell W R."/>
        </authorList>
    </citation>
    <scope>NUCLEOTIDE SEQUENCE</scope>
</reference>
<evidence type="ECO:0000313" key="7">
    <source>
        <dbReference type="Proteomes" id="UP000663860"/>
    </source>
</evidence>
<dbReference type="GO" id="GO:0016020">
    <property type="term" value="C:membrane"/>
    <property type="evidence" value="ECO:0007669"/>
    <property type="project" value="UniProtKB-SubCell"/>
</dbReference>
<evidence type="ECO:0000256" key="3">
    <source>
        <dbReference type="ARBA" id="ARBA00022989"/>
    </source>
</evidence>
<organism evidence="6 7">
    <name type="scientific">Adineta steineri</name>
    <dbReference type="NCBI Taxonomy" id="433720"/>
    <lineage>
        <taxon>Eukaryota</taxon>
        <taxon>Metazoa</taxon>
        <taxon>Spiralia</taxon>
        <taxon>Gnathifera</taxon>
        <taxon>Rotifera</taxon>
        <taxon>Eurotatoria</taxon>
        <taxon>Bdelloidea</taxon>
        <taxon>Adinetida</taxon>
        <taxon>Adinetidae</taxon>
        <taxon>Adineta</taxon>
    </lineage>
</organism>
<dbReference type="Proteomes" id="UP000663860">
    <property type="component" value="Unassembled WGS sequence"/>
</dbReference>
<keyword evidence="4 5" id="KW-0472">Membrane</keyword>
<gene>
    <name evidence="6" type="ORF">IZO911_LOCUS13396</name>
</gene>
<comment type="subcellular location">
    <subcellularLocation>
        <location evidence="1">Membrane</location>
        <topology evidence="1">Multi-pass membrane protein</topology>
    </subcellularLocation>
</comment>
<evidence type="ECO:0000313" key="6">
    <source>
        <dbReference type="EMBL" id="CAF0922542.1"/>
    </source>
</evidence>
<dbReference type="InterPro" id="IPR018499">
    <property type="entry name" value="Tetraspanin/Peripherin"/>
</dbReference>
<comment type="caution">
    <text evidence="6">The sequence shown here is derived from an EMBL/GenBank/DDBJ whole genome shotgun (WGS) entry which is preliminary data.</text>
</comment>
<dbReference type="InterPro" id="IPR008952">
    <property type="entry name" value="Tetraspanin_EC2_sf"/>
</dbReference>
<evidence type="ECO:0000256" key="5">
    <source>
        <dbReference type="SAM" id="Phobius"/>
    </source>
</evidence>
<evidence type="ECO:0008006" key="8">
    <source>
        <dbReference type="Google" id="ProtNLM"/>
    </source>
</evidence>
<keyword evidence="2 5" id="KW-0812">Transmembrane</keyword>
<feature type="transmembrane region" description="Helical" evidence="5">
    <location>
        <begin position="12"/>
        <end position="33"/>
    </location>
</feature>
<feature type="transmembrane region" description="Helical" evidence="5">
    <location>
        <begin position="552"/>
        <end position="577"/>
    </location>
</feature>
<evidence type="ECO:0000256" key="1">
    <source>
        <dbReference type="ARBA" id="ARBA00004141"/>
    </source>
</evidence>
<dbReference type="EMBL" id="CAJNOE010000107">
    <property type="protein sequence ID" value="CAF0922542.1"/>
    <property type="molecule type" value="Genomic_DNA"/>
</dbReference>
<dbReference type="AlphaFoldDB" id="A0A814B8I7"/>
<accession>A0A814B8I7</accession>
<dbReference type="SUPFAM" id="SSF48652">
    <property type="entry name" value="Tetraspanin"/>
    <property type="match status" value="1"/>
</dbReference>
<feature type="transmembrane region" description="Helical" evidence="5">
    <location>
        <begin position="246"/>
        <end position="269"/>
    </location>
</feature>
<dbReference type="PRINTS" id="PR00259">
    <property type="entry name" value="TMFOUR"/>
</dbReference>
<dbReference type="PANTHER" id="PTHR19282">
    <property type="entry name" value="TETRASPANIN"/>
    <property type="match status" value="1"/>
</dbReference>
<name>A0A814B8I7_9BILA</name>